<organism evidence="2 3">
    <name type="scientific">Muricoccus vinaceus</name>
    <dbReference type="NCBI Taxonomy" id="424704"/>
    <lineage>
        <taxon>Bacteria</taxon>
        <taxon>Pseudomonadati</taxon>
        <taxon>Pseudomonadota</taxon>
        <taxon>Alphaproteobacteria</taxon>
        <taxon>Acetobacterales</taxon>
        <taxon>Roseomonadaceae</taxon>
        <taxon>Muricoccus</taxon>
    </lineage>
</organism>
<keyword evidence="1" id="KW-1133">Transmembrane helix</keyword>
<keyword evidence="1" id="KW-0472">Membrane</keyword>
<dbReference type="RefSeq" id="WP_377052577.1">
    <property type="nucleotide sequence ID" value="NZ_JBHLVZ010000059.1"/>
</dbReference>
<dbReference type="Proteomes" id="UP001589789">
    <property type="component" value="Unassembled WGS sequence"/>
</dbReference>
<sequence length="184" mass="20557">MSIDLGPGLRDVTKEPRRGMSWMLAGPRWVLRRSGEAAGTREIRGGARLIRHLAAVLRRGQPAGTGPVADENGRLDAVATAFVMGISENELRRIWAIRRKQSARVAWGCFVAGWGFLALWAWQAMVTPWTQERVWAAVQFLPFCAAFFVLSFRSAWQNWQLRTGQLGSAGEYLRTAEPFWPSAG</sequence>
<proteinExistence type="predicted"/>
<evidence type="ECO:0000313" key="3">
    <source>
        <dbReference type="Proteomes" id="UP001589789"/>
    </source>
</evidence>
<keyword evidence="3" id="KW-1185">Reference proteome</keyword>
<gene>
    <name evidence="2" type="ORF">ACFFIC_17275</name>
</gene>
<protein>
    <submittedName>
        <fullName evidence="2">Uncharacterized protein</fullName>
    </submittedName>
</protein>
<reference evidence="2 3" key="1">
    <citation type="submission" date="2024-09" db="EMBL/GenBank/DDBJ databases">
        <authorList>
            <person name="Sun Q."/>
            <person name="Mori K."/>
        </authorList>
    </citation>
    <scope>NUCLEOTIDE SEQUENCE [LARGE SCALE GENOMIC DNA]</scope>
    <source>
        <strain evidence="2 3">CCM 7468</strain>
    </source>
</reference>
<keyword evidence="1" id="KW-0812">Transmembrane</keyword>
<evidence type="ECO:0000313" key="2">
    <source>
        <dbReference type="EMBL" id="MFC0387282.1"/>
    </source>
</evidence>
<dbReference type="EMBL" id="JBHLVZ010000059">
    <property type="protein sequence ID" value="MFC0387282.1"/>
    <property type="molecule type" value="Genomic_DNA"/>
</dbReference>
<name>A0ABV6IUI7_9PROT</name>
<accession>A0ABV6IUI7</accession>
<feature type="transmembrane region" description="Helical" evidence="1">
    <location>
        <begin position="134"/>
        <end position="152"/>
    </location>
</feature>
<comment type="caution">
    <text evidence="2">The sequence shown here is derived from an EMBL/GenBank/DDBJ whole genome shotgun (WGS) entry which is preliminary data.</text>
</comment>
<evidence type="ECO:0000256" key="1">
    <source>
        <dbReference type="SAM" id="Phobius"/>
    </source>
</evidence>
<feature type="transmembrane region" description="Helical" evidence="1">
    <location>
        <begin position="102"/>
        <end position="122"/>
    </location>
</feature>